<reference evidence="4" key="1">
    <citation type="submission" date="2011-03" db="EMBL/GenBank/DDBJ databases">
        <title>The genome sequence of Vavraia culicis strain floridensis.</title>
        <authorList>
            <consortium name="The Broad Institute Genome Sequencing Platform"/>
            <person name="Cuomo C."/>
            <person name="Becnel J."/>
            <person name="Sanscrainte N."/>
            <person name="Young S.K."/>
            <person name="Zeng Q."/>
            <person name="Gargeya S."/>
            <person name="Fitzgerald M."/>
            <person name="Haas B."/>
            <person name="Abouelleil A."/>
            <person name="Alvarado L."/>
            <person name="Arachchi H.M."/>
            <person name="Berlin A."/>
            <person name="Chapman S.B."/>
            <person name="Gearin G."/>
            <person name="Goldberg J."/>
            <person name="Griggs A."/>
            <person name="Gujja S."/>
            <person name="Hansen M."/>
            <person name="Heiman D."/>
            <person name="Howarth C."/>
            <person name="Larimer J."/>
            <person name="Lui A."/>
            <person name="MacDonald P.J.P."/>
            <person name="McCowen C."/>
            <person name="Montmayeur A."/>
            <person name="Murphy C."/>
            <person name="Neiman D."/>
            <person name="Pearson M."/>
            <person name="Priest M."/>
            <person name="Roberts A."/>
            <person name="Saif S."/>
            <person name="Shea T."/>
            <person name="Sisk P."/>
            <person name="Stolte C."/>
            <person name="Sykes S."/>
            <person name="Wortman J."/>
            <person name="Nusbaum C."/>
            <person name="Birren B."/>
        </authorList>
    </citation>
    <scope>NUCLEOTIDE SEQUENCE [LARGE SCALE GENOMIC DNA]</scope>
    <source>
        <strain evidence="4">floridensis</strain>
    </source>
</reference>
<dbReference type="InterPro" id="IPR023394">
    <property type="entry name" value="Sec7_C_sf"/>
</dbReference>
<feature type="region of interest" description="Disordered" evidence="1">
    <location>
        <begin position="465"/>
        <end position="528"/>
    </location>
</feature>
<protein>
    <recommendedName>
        <fullName evidence="2">SEC7 domain-containing protein</fullName>
    </recommendedName>
</protein>
<keyword evidence="4" id="KW-1185">Reference proteome</keyword>
<proteinExistence type="predicted"/>
<dbReference type="SUPFAM" id="SSF48425">
    <property type="entry name" value="Sec7 domain"/>
    <property type="match status" value="1"/>
</dbReference>
<dbReference type="VEuPathDB" id="MicrosporidiaDB:VCUG_00194"/>
<sequence>MQTALHTKTKILQAILQIRSYPFTSHDLIAIKQKVHRISLKELTVRHIKHIFLEFVRVRKFRNSEMQFVLEELLNVVGLFDELDVVGECVIELLYENDRHVYDVLRAHFAVLYEIMERYGENVEDSVVQRFSEGMDGLGVQVRSAVDDTTNVSGGSADHGRLNRAQPCLSHRTGKKIFYELFIALSHFKNKQLVFFLRPKFVSLVGKKPLKQLYLQHKMYVVVPECLNLEVPTERALFALNHKDLASFVYATVFDPYLFQINPAQDIFYESVFFLFLYFDCEPMMEDLGMQMFGRMVGENEIVGMVEHVEQEEKCGENASSHIKHCCERLMRYDARAKDVVRQKFARFNASADVLDFDNKHLILRSFPLNKRSIGKFLSNNSPVLKEYLKTFDFANLDLLGALRTFLKNFYLPTESQAINKILSAFSERYYECNKDEFGSDGKDLDDIVCGDGADVKCVNGIVGDGGAGGEESNEDELTEGGGSEAEHDRRNGGVADSKGRRTRNKKHGDKKMEGGNVGRDAQNGEKPGVLTNEVQGVYEIADQKNIGDLMNNSKMHAAKDTAKTGTKSTAFDFDSVDILTFCILCLNTDLHNVAIRVKTLKLSFIDRARKCNLSYFFTDRYLSYVYDSVRRDPLVTDSHFIHNLETYRAYYQMINHSSFCTIERMNVCLPCKRAIIRNMCAQSQERVFKMAPDDVIRIIRFGGDAMAMIAYCVWYGDRIRRERVDSFFRIFYAGLEMIEADDSWDARNWQDGENPYVFLKYPLTILNKYKGKNENFFFKRSREADKMKTTLYKVIGSSRDAVFRHFIEENAACNLNVLVRKNVFRLDILDENVLGMVISEETLNTAKELEMYDLFYRMLNLRDFTDYILRNDWIEVDRVERKWINKDVIIRREEIGEDMFCYLNGNVNLLVYFGKCKSVFNLEWLEHIVKDGQKCYMERINVKDDRLMFMVGVLDCLINYERCTGEDTNNGGTEGKNDGNDTMVNSIPISNAGPVADVEQRHDAVNPYEYLINQMASRLDKDERTVLVKNIKKIIALLSLSLPLIVKIVKLPVSDALGKELAKVFMKRIKYKNVCASECEHKIDVDGVVEYIRAKGWESVDKEASELTSEATKVSVEDVGMSKGQNENELDI</sequence>
<dbReference type="GeneID" id="19878085"/>
<accession>L2GYL3</accession>
<evidence type="ECO:0000259" key="2">
    <source>
        <dbReference type="PROSITE" id="PS50190"/>
    </source>
</evidence>
<evidence type="ECO:0000313" key="4">
    <source>
        <dbReference type="Proteomes" id="UP000011081"/>
    </source>
</evidence>
<dbReference type="GO" id="GO:0032012">
    <property type="term" value="P:regulation of ARF protein signal transduction"/>
    <property type="evidence" value="ECO:0007669"/>
    <property type="project" value="InterPro"/>
</dbReference>
<evidence type="ECO:0000313" key="3">
    <source>
        <dbReference type="EMBL" id="ELA48358.1"/>
    </source>
</evidence>
<dbReference type="HOGENOM" id="CLU_278749_0_0_1"/>
<feature type="domain" description="SEC7" evidence="2">
    <location>
        <begin position="328"/>
        <end position="633"/>
    </location>
</feature>
<dbReference type="OMA" id="CYMERIN"/>
<dbReference type="SMART" id="SM00222">
    <property type="entry name" value="Sec7"/>
    <property type="match status" value="1"/>
</dbReference>
<dbReference type="Proteomes" id="UP000011081">
    <property type="component" value="Unassembled WGS sequence"/>
</dbReference>
<dbReference type="STRING" id="948595.L2GYL3"/>
<dbReference type="InterPro" id="IPR000904">
    <property type="entry name" value="Sec7_dom"/>
</dbReference>
<dbReference type="Gene3D" id="1.10.1000.11">
    <property type="entry name" value="Arf Nucleotide-binding Site Opener,domain 2"/>
    <property type="match status" value="1"/>
</dbReference>
<evidence type="ECO:0000256" key="1">
    <source>
        <dbReference type="SAM" id="MobiDB-lite"/>
    </source>
</evidence>
<gene>
    <name evidence="3" type="ORF">VCUG_00194</name>
</gene>
<dbReference type="Pfam" id="PF01369">
    <property type="entry name" value="Sec7"/>
    <property type="match status" value="1"/>
</dbReference>
<dbReference type="RefSeq" id="XP_008073215.1">
    <property type="nucleotide sequence ID" value="XM_008075024.1"/>
</dbReference>
<dbReference type="PROSITE" id="PS50190">
    <property type="entry name" value="SEC7"/>
    <property type="match status" value="1"/>
</dbReference>
<dbReference type="InterPro" id="IPR035999">
    <property type="entry name" value="Sec7_dom_sf"/>
</dbReference>
<dbReference type="InParanoid" id="L2GYL3"/>
<feature type="compositionally biased region" description="Basic residues" evidence="1">
    <location>
        <begin position="501"/>
        <end position="510"/>
    </location>
</feature>
<dbReference type="AlphaFoldDB" id="L2GYL3"/>
<name>L2GYL3_VAVCU</name>
<dbReference type="PANTHER" id="PTHR10663">
    <property type="entry name" value="GUANYL-NUCLEOTIDE EXCHANGE FACTOR"/>
    <property type="match status" value="1"/>
</dbReference>
<dbReference type="OrthoDB" id="2194340at2759"/>
<dbReference type="EMBL" id="GL877405">
    <property type="protein sequence ID" value="ELA48358.1"/>
    <property type="molecule type" value="Genomic_DNA"/>
</dbReference>
<organism evidence="3 4">
    <name type="scientific">Vavraia culicis (isolate floridensis)</name>
    <name type="common">Microsporidian parasite</name>
    <dbReference type="NCBI Taxonomy" id="948595"/>
    <lineage>
        <taxon>Eukaryota</taxon>
        <taxon>Fungi</taxon>
        <taxon>Fungi incertae sedis</taxon>
        <taxon>Microsporidia</taxon>
        <taxon>Pleistophoridae</taxon>
        <taxon>Vavraia</taxon>
    </lineage>
</organism>
<dbReference type="GO" id="GO:0005085">
    <property type="term" value="F:guanyl-nucleotide exchange factor activity"/>
    <property type="evidence" value="ECO:0007669"/>
    <property type="project" value="InterPro"/>
</dbReference>